<evidence type="ECO:0000313" key="3">
    <source>
        <dbReference type="EMBL" id="BCZ20633.1"/>
    </source>
</evidence>
<proteinExistence type="predicted"/>
<gene>
    <name evidence="3" type="ORF">MTY59_04880</name>
</gene>
<dbReference type="EMBL" id="AP024828">
    <property type="protein sequence ID" value="BCZ20633.1"/>
    <property type="molecule type" value="Genomic_DNA"/>
</dbReference>
<dbReference type="InterPro" id="IPR050300">
    <property type="entry name" value="GDXG_lipolytic_enzyme"/>
</dbReference>
<evidence type="ECO:0000256" key="1">
    <source>
        <dbReference type="ARBA" id="ARBA00022801"/>
    </source>
</evidence>
<dbReference type="Proteomes" id="UP000826012">
    <property type="component" value="Chromosome"/>
</dbReference>
<dbReference type="Pfam" id="PF07859">
    <property type="entry name" value="Abhydrolase_3"/>
    <property type="match status" value="1"/>
</dbReference>
<sequence>MRAPRFCGCRPGKENRLSILSIPLVADAAARTFAATVNPAPKPAVRFPEFAGRTSEVTIDTRQGPVSATVYHPPAATNPPVYVNVHGGGFVVGHPEQDDPWCRYLAANAGVVVINPDYVLAPRHRFPAAVHQIYDVVCWAAGPGRDWDGTRLCVGGQSAGGNLSAAAARLALEDGGPDIALQVLHYAPLDLVTPSRDKPSTLGRRAIMKPWMSEVFDTAYIPERARRRDRLASPAWGDNADDVAGIAPALVVTAEHDRLRDEARRYAGKLDAVGALAEYHEVAGVDHGYNIMSGAGEVARRTYAHIADHVVRATGG</sequence>
<feature type="domain" description="Alpha/beta hydrolase fold-3" evidence="2">
    <location>
        <begin position="83"/>
        <end position="289"/>
    </location>
</feature>
<evidence type="ECO:0000313" key="4">
    <source>
        <dbReference type="Proteomes" id="UP000826012"/>
    </source>
</evidence>
<dbReference type="InterPro" id="IPR013094">
    <property type="entry name" value="AB_hydrolase_3"/>
</dbReference>
<name>A0ABN6IAD2_9MYCO</name>
<dbReference type="Gene3D" id="3.40.50.1820">
    <property type="entry name" value="alpha/beta hydrolase"/>
    <property type="match status" value="1"/>
</dbReference>
<accession>A0ABN6IAD2</accession>
<protein>
    <submittedName>
        <fullName evidence="3">Carboxylesterase</fullName>
    </submittedName>
</protein>
<reference evidence="3 4" key="1">
    <citation type="submission" date="2021-07" db="EMBL/GenBank/DDBJ databases">
        <title>Complete genome sequence of nontuberculous Mycobacterium sp. TY59.</title>
        <authorList>
            <person name="Fukushima K."/>
        </authorList>
    </citation>
    <scope>NUCLEOTIDE SEQUENCE [LARGE SCALE GENOMIC DNA]</scope>
    <source>
        <strain evidence="3 4">TY59</strain>
    </source>
</reference>
<keyword evidence="1" id="KW-0378">Hydrolase</keyword>
<dbReference type="PANTHER" id="PTHR48081">
    <property type="entry name" value="AB HYDROLASE SUPERFAMILY PROTEIN C4A8.06C"/>
    <property type="match status" value="1"/>
</dbReference>
<dbReference type="PANTHER" id="PTHR48081:SF8">
    <property type="entry name" value="ALPHA_BETA HYDROLASE FOLD-3 DOMAIN-CONTAINING PROTEIN-RELATED"/>
    <property type="match status" value="1"/>
</dbReference>
<dbReference type="InterPro" id="IPR029058">
    <property type="entry name" value="AB_hydrolase_fold"/>
</dbReference>
<dbReference type="SUPFAM" id="SSF53474">
    <property type="entry name" value="alpha/beta-Hydrolases"/>
    <property type="match status" value="1"/>
</dbReference>
<keyword evidence="4" id="KW-1185">Reference proteome</keyword>
<organism evidence="3 4">
    <name type="scientific">Mycobacterium senriense</name>
    <dbReference type="NCBI Taxonomy" id="2775496"/>
    <lineage>
        <taxon>Bacteria</taxon>
        <taxon>Bacillati</taxon>
        <taxon>Actinomycetota</taxon>
        <taxon>Actinomycetes</taxon>
        <taxon>Mycobacteriales</taxon>
        <taxon>Mycobacteriaceae</taxon>
        <taxon>Mycobacterium</taxon>
        <taxon>Mycobacterium avium complex (MAC)</taxon>
    </lineage>
</organism>
<evidence type="ECO:0000259" key="2">
    <source>
        <dbReference type="Pfam" id="PF07859"/>
    </source>
</evidence>